<evidence type="ECO:0000313" key="3">
    <source>
        <dbReference type="Proteomes" id="UP000261620"/>
    </source>
</evidence>
<reference evidence="2" key="2">
    <citation type="submission" date="2025-09" db="UniProtKB">
        <authorList>
            <consortium name="Ensembl"/>
        </authorList>
    </citation>
    <scope>IDENTIFICATION</scope>
</reference>
<evidence type="ECO:0000313" key="2">
    <source>
        <dbReference type="Ensembl" id="ENSMMOP00000022922.1"/>
    </source>
</evidence>
<dbReference type="InterPro" id="IPR029384">
    <property type="entry name" value="Speriolin_C"/>
</dbReference>
<dbReference type="PANTHER" id="PTHR22192">
    <property type="entry name" value="SPERIOLIN"/>
    <property type="match status" value="1"/>
</dbReference>
<dbReference type="AlphaFoldDB" id="A0A3Q4BPY2"/>
<proteinExistence type="predicted"/>
<feature type="domain" description="Speriolin C-terminal" evidence="1">
    <location>
        <begin position="136"/>
        <end position="282"/>
    </location>
</feature>
<protein>
    <recommendedName>
        <fullName evidence="1">Speriolin C-terminal domain-containing protein</fullName>
    </recommendedName>
</protein>
<organism evidence="2 3">
    <name type="scientific">Mola mola</name>
    <name type="common">Ocean sunfish</name>
    <name type="synonym">Tetraodon mola</name>
    <dbReference type="NCBI Taxonomy" id="94237"/>
    <lineage>
        <taxon>Eukaryota</taxon>
        <taxon>Metazoa</taxon>
        <taxon>Chordata</taxon>
        <taxon>Craniata</taxon>
        <taxon>Vertebrata</taxon>
        <taxon>Euteleostomi</taxon>
        <taxon>Actinopterygii</taxon>
        <taxon>Neopterygii</taxon>
        <taxon>Teleostei</taxon>
        <taxon>Neoteleostei</taxon>
        <taxon>Acanthomorphata</taxon>
        <taxon>Eupercaria</taxon>
        <taxon>Tetraodontiformes</taxon>
        <taxon>Molidae</taxon>
        <taxon>Mola</taxon>
    </lineage>
</organism>
<dbReference type="Ensembl" id="ENSMMOT00000023303.1">
    <property type="protein sequence ID" value="ENSMMOP00000022922.1"/>
    <property type="gene ID" value="ENSMMOG00000017433.1"/>
</dbReference>
<name>A0A3Q4BPY2_MOLML</name>
<dbReference type="Proteomes" id="UP000261620">
    <property type="component" value="Unplaced"/>
</dbReference>
<dbReference type="Pfam" id="PF15059">
    <property type="entry name" value="Speriolin_C"/>
    <property type="match status" value="1"/>
</dbReference>
<dbReference type="InterPro" id="IPR026715">
    <property type="entry name" value="SPATC1"/>
</dbReference>
<keyword evidence="3" id="KW-1185">Reference proteome</keyword>
<evidence type="ECO:0000259" key="1">
    <source>
        <dbReference type="Pfam" id="PF15059"/>
    </source>
</evidence>
<dbReference type="STRING" id="94237.ENSMMOP00000022922"/>
<sequence length="283" mass="32309">MSPSPPLTHHLSLLPPLPFHISTPHSSPTPLSMTTEQMSKELRWIIARKAAGRTASAPDFLRTVQTSSVGFVMHIFNPSLKLERVPVPWKTYCVVPVPGTARLTEPLRGSFSGNSIPCGDEFSIYLFYFIVEPERLLGEIAYQLDRRILSHIFQGSRRLYGFTLLNIPDKIIEVSTHPLTGKVDKGYRLHLTQRYEELMERLNQLGYKRALHPPLAEFIVNTYGILAERPSDSFVQLVDYNNPEFLRRHIAARAPRQLEKELDIFLACLCNMAEEDKKPILLF</sequence>
<reference evidence="2" key="1">
    <citation type="submission" date="2025-08" db="UniProtKB">
        <authorList>
            <consortium name="Ensembl"/>
        </authorList>
    </citation>
    <scope>IDENTIFICATION</scope>
</reference>
<dbReference type="GO" id="GO:0005813">
    <property type="term" value="C:centrosome"/>
    <property type="evidence" value="ECO:0007669"/>
    <property type="project" value="TreeGrafter"/>
</dbReference>
<accession>A0A3Q4BPY2</accession>
<dbReference type="PANTHER" id="PTHR22192:SF17">
    <property type="entry name" value="SPERIOLIN-LIKE PROTEIN"/>
    <property type="match status" value="1"/>
</dbReference>